<reference evidence="2 3" key="1">
    <citation type="journal article" date="2016" name="Nat. Commun.">
        <title>Thousands of microbial genomes shed light on interconnected biogeochemical processes in an aquifer system.</title>
        <authorList>
            <person name="Anantharaman K."/>
            <person name="Brown C.T."/>
            <person name="Hug L.A."/>
            <person name="Sharon I."/>
            <person name="Castelle C.J."/>
            <person name="Probst A.J."/>
            <person name="Thomas B.C."/>
            <person name="Singh A."/>
            <person name="Wilkins M.J."/>
            <person name="Karaoz U."/>
            <person name="Brodie E.L."/>
            <person name="Williams K.H."/>
            <person name="Hubbard S.S."/>
            <person name="Banfield J.F."/>
        </authorList>
    </citation>
    <scope>NUCLEOTIDE SEQUENCE [LARGE SCALE GENOMIC DNA]</scope>
</reference>
<feature type="transmembrane region" description="Helical" evidence="1">
    <location>
        <begin position="21"/>
        <end position="45"/>
    </location>
</feature>
<dbReference type="InterPro" id="IPR007445">
    <property type="entry name" value="PilO"/>
</dbReference>
<evidence type="ECO:0000313" key="2">
    <source>
        <dbReference type="EMBL" id="OGY43322.1"/>
    </source>
</evidence>
<dbReference type="InterPro" id="IPR014717">
    <property type="entry name" value="Transl_elong_EF1B/ribsomal_bS6"/>
</dbReference>
<dbReference type="GO" id="GO:0043683">
    <property type="term" value="P:type IV pilus assembly"/>
    <property type="evidence" value="ECO:0007669"/>
    <property type="project" value="InterPro"/>
</dbReference>
<evidence type="ECO:0000313" key="3">
    <source>
        <dbReference type="Proteomes" id="UP000176241"/>
    </source>
</evidence>
<evidence type="ECO:0000256" key="1">
    <source>
        <dbReference type="SAM" id="Phobius"/>
    </source>
</evidence>
<dbReference type="AlphaFoldDB" id="A0A1G1XTN4"/>
<accession>A0A1G1XTN4</accession>
<keyword evidence="1" id="KW-0812">Transmembrane</keyword>
<comment type="caution">
    <text evidence="2">The sequence shown here is derived from an EMBL/GenBank/DDBJ whole genome shotgun (WGS) entry which is preliminary data.</text>
</comment>
<dbReference type="Pfam" id="PF04350">
    <property type="entry name" value="PilO"/>
    <property type="match status" value="1"/>
</dbReference>
<dbReference type="Gene3D" id="3.30.70.60">
    <property type="match status" value="1"/>
</dbReference>
<organism evidence="2 3">
    <name type="scientific">Candidatus Buchananbacteria bacterium RIFCSPHIGHO2_01_FULL_39_8</name>
    <dbReference type="NCBI Taxonomy" id="1797533"/>
    <lineage>
        <taxon>Bacteria</taxon>
        <taxon>Candidatus Buchananiibacteriota</taxon>
    </lineage>
</organism>
<sequence length="198" mass="22862">MASIDNKKEKSKKKKVTFSQFLIRYYKLVITLLVVLIGVGGYYLLEPKYQAVTAEGRYKLDLLREEKQNRTSYLRDLKILMENYNEISQDEVERLNQVLPNEKDIPGLFVQLQALAEEQGFILTSVNISQAASAKDAISDKIKRLNVSLNLIGRDYDSLKEFLDLIEYNLRLFDVNAVYFSPDSEGYAINLFTYYSSN</sequence>
<dbReference type="STRING" id="1797533.A2731_02230"/>
<proteinExistence type="predicted"/>
<gene>
    <name evidence="2" type="ORF">A2731_02230</name>
</gene>
<name>A0A1G1XTN4_9BACT</name>
<keyword evidence="1" id="KW-0472">Membrane</keyword>
<dbReference type="EMBL" id="MHIC01000050">
    <property type="protein sequence ID" value="OGY43322.1"/>
    <property type="molecule type" value="Genomic_DNA"/>
</dbReference>
<dbReference type="GO" id="GO:0043107">
    <property type="term" value="P:type IV pilus-dependent motility"/>
    <property type="evidence" value="ECO:0007669"/>
    <property type="project" value="InterPro"/>
</dbReference>
<protein>
    <submittedName>
        <fullName evidence="2">Uncharacterized protein</fullName>
    </submittedName>
</protein>
<dbReference type="Proteomes" id="UP000176241">
    <property type="component" value="Unassembled WGS sequence"/>
</dbReference>
<keyword evidence="1" id="KW-1133">Transmembrane helix</keyword>